<sequence length="149" mass="15877">MPQSVERQAPREALAWVESAEFGEVDIEAACAAYEQAGYEVTHALREFLANYGEISVVRAAPGTGKELVLAVSVEEAMGVYPPNVRSYARQLGMPAVPIGIALVTEESVLLAENGDIIFAGDAGMQRVGNGFAAAVKAFVSGTWDKRFL</sequence>
<dbReference type="Proteomes" id="UP001330827">
    <property type="component" value="Chromosome"/>
</dbReference>
<dbReference type="InterPro" id="IPR025850">
    <property type="entry name" value="SUKH-3"/>
</dbReference>
<dbReference type="RefSeq" id="WP_326594400.1">
    <property type="nucleotide sequence ID" value="NZ_CP109114.1"/>
</dbReference>
<proteinExistence type="predicted"/>
<dbReference type="Pfam" id="PF14433">
    <property type="entry name" value="SUKH-3"/>
    <property type="match status" value="1"/>
</dbReference>
<keyword evidence="2" id="KW-1185">Reference proteome</keyword>
<protein>
    <submittedName>
        <fullName evidence="1">SUKH-3 domain-containing protein</fullName>
    </submittedName>
</protein>
<name>A0ABZ1G6F7_9ACTN</name>
<gene>
    <name evidence="1" type="ORF">OIE64_22760</name>
</gene>
<evidence type="ECO:0000313" key="2">
    <source>
        <dbReference type="Proteomes" id="UP001330827"/>
    </source>
</evidence>
<evidence type="ECO:0000313" key="1">
    <source>
        <dbReference type="EMBL" id="WSC15375.1"/>
    </source>
</evidence>
<accession>A0ABZ1G6F7</accession>
<organism evidence="1 2">
    <name type="scientific">Streptomyces brevispora</name>
    <dbReference type="NCBI Taxonomy" id="887462"/>
    <lineage>
        <taxon>Bacteria</taxon>
        <taxon>Bacillati</taxon>
        <taxon>Actinomycetota</taxon>
        <taxon>Actinomycetes</taxon>
        <taxon>Kitasatosporales</taxon>
        <taxon>Streptomycetaceae</taxon>
        <taxon>Streptomyces</taxon>
    </lineage>
</organism>
<dbReference type="EMBL" id="CP109114">
    <property type="protein sequence ID" value="WSC15375.1"/>
    <property type="molecule type" value="Genomic_DNA"/>
</dbReference>
<reference evidence="1 2" key="1">
    <citation type="submission" date="2022-10" db="EMBL/GenBank/DDBJ databases">
        <title>The complete genomes of actinobacterial strains from the NBC collection.</title>
        <authorList>
            <person name="Joergensen T.S."/>
            <person name="Alvarez Arevalo M."/>
            <person name="Sterndorff E.B."/>
            <person name="Faurdal D."/>
            <person name="Vuksanovic O."/>
            <person name="Mourched A.-S."/>
            <person name="Charusanti P."/>
            <person name="Shaw S."/>
            <person name="Blin K."/>
            <person name="Weber T."/>
        </authorList>
    </citation>
    <scope>NUCLEOTIDE SEQUENCE [LARGE SCALE GENOMIC DNA]</scope>
    <source>
        <strain evidence="1 2">NBC 01769</strain>
    </source>
</reference>